<evidence type="ECO:0000256" key="2">
    <source>
        <dbReference type="ARBA" id="ARBA00001947"/>
    </source>
</evidence>
<comment type="caution">
    <text evidence="11">The sequence shown here is derived from an EMBL/GenBank/DDBJ whole genome shotgun (WGS) entry which is preliminary data.</text>
</comment>
<dbReference type="Proteomes" id="UP000532194">
    <property type="component" value="Unassembled WGS sequence"/>
</dbReference>
<dbReference type="PANTHER" id="PTHR42904:SF6">
    <property type="entry name" value="NAD-CAPPED RNA HYDROLASE NUDT12"/>
    <property type="match status" value="1"/>
</dbReference>
<dbReference type="AlphaFoldDB" id="A0A7Y0HSP0"/>
<dbReference type="GO" id="GO:0046872">
    <property type="term" value="F:metal ion binding"/>
    <property type="evidence" value="ECO:0007669"/>
    <property type="project" value="UniProtKB-KW"/>
</dbReference>
<evidence type="ECO:0000256" key="3">
    <source>
        <dbReference type="ARBA" id="ARBA00009595"/>
    </source>
</evidence>
<dbReference type="Gene3D" id="3.90.79.20">
    <property type="match status" value="1"/>
</dbReference>
<dbReference type="PROSITE" id="PS51462">
    <property type="entry name" value="NUDIX"/>
    <property type="match status" value="1"/>
</dbReference>
<dbReference type="GO" id="GO:0035529">
    <property type="term" value="F:NADH pyrophosphatase activity"/>
    <property type="evidence" value="ECO:0007669"/>
    <property type="project" value="TreeGrafter"/>
</dbReference>
<evidence type="ECO:0000256" key="8">
    <source>
        <dbReference type="ARBA" id="ARBA00023027"/>
    </source>
</evidence>
<evidence type="ECO:0000313" key="12">
    <source>
        <dbReference type="Proteomes" id="UP000532194"/>
    </source>
</evidence>
<evidence type="ECO:0000256" key="7">
    <source>
        <dbReference type="ARBA" id="ARBA00022842"/>
    </source>
</evidence>
<proteinExistence type="inferred from homology"/>
<dbReference type="Pfam" id="PF00293">
    <property type="entry name" value="NUDIX"/>
    <property type="match status" value="1"/>
</dbReference>
<evidence type="ECO:0000256" key="5">
    <source>
        <dbReference type="ARBA" id="ARBA00022723"/>
    </source>
</evidence>
<evidence type="ECO:0000256" key="6">
    <source>
        <dbReference type="ARBA" id="ARBA00022801"/>
    </source>
</evidence>
<dbReference type="Gene3D" id="3.90.79.10">
    <property type="entry name" value="Nucleoside Triphosphate Pyrophosphohydrolase"/>
    <property type="match status" value="1"/>
</dbReference>
<sequence>MATMATDIHFSPLALTRALPFLPLAQGDIDYQVDRRSEPNLIDTLLADPATTVMLTRGGLVAVPRGQGKLVDRDSVTMRLATIPGAYVAAELKRYPEAIAMFLGSYGGVRGQSVIAVDITRVPETGQSSAAQATGPLGTTDAGTVDGALGANGAFAVPDSAHQGADDAFDDSVSGAIGTRQSPKPTLLQQAIGRFDWVDLRGFAPHANAREAGQATSAITLSIWHSRQRYCPTCGAPVTSALAGWAQRCTNEADGNRILFPRVEPAVITAVVDGKDRLMLQHNAAWKDPKLYSVSAGFVEAGESLEHACRRETMEETGIELGEVRYLGSQPWPFPASLMMAFKAQAKTTDIRVDGEETVIARWVTRDEYTAELIAGRMVAPGKATIARYMIEEWLGREL</sequence>
<dbReference type="InterPro" id="IPR049734">
    <property type="entry name" value="NudC-like_C"/>
</dbReference>
<dbReference type="PANTHER" id="PTHR42904">
    <property type="entry name" value="NUDIX HYDROLASE, NUDC SUBFAMILY"/>
    <property type="match status" value="1"/>
</dbReference>
<reference evidence="11 12" key="1">
    <citation type="submission" date="2020-02" db="EMBL/GenBank/DDBJ databases">
        <title>Characterization of phylogenetic diversity of novel bifidobacterial species isolated in Czech ZOOs.</title>
        <authorList>
            <person name="Lugli G.A."/>
            <person name="Vera N.B."/>
            <person name="Ventura M."/>
        </authorList>
    </citation>
    <scope>NUCLEOTIDE SEQUENCE [LARGE SCALE GENOMIC DNA]</scope>
    <source>
        <strain evidence="11 12">DSM 109957</strain>
    </source>
</reference>
<dbReference type="NCBIfam" id="NF001299">
    <property type="entry name" value="PRK00241.1"/>
    <property type="match status" value="1"/>
</dbReference>
<comment type="catalytic activity">
    <reaction evidence="9">
        <text>a 5'-end NAD(+)-phospho-ribonucleoside in mRNA + H2O = a 5'-end phospho-adenosine-phospho-ribonucleoside in mRNA + beta-nicotinamide D-ribonucleotide + 2 H(+)</text>
        <dbReference type="Rhea" id="RHEA:60876"/>
        <dbReference type="Rhea" id="RHEA-COMP:15698"/>
        <dbReference type="Rhea" id="RHEA-COMP:15719"/>
        <dbReference type="ChEBI" id="CHEBI:14649"/>
        <dbReference type="ChEBI" id="CHEBI:15377"/>
        <dbReference type="ChEBI" id="CHEBI:15378"/>
        <dbReference type="ChEBI" id="CHEBI:144029"/>
        <dbReference type="ChEBI" id="CHEBI:144051"/>
    </reaction>
    <physiologicalReaction direction="left-to-right" evidence="9">
        <dbReference type="Rhea" id="RHEA:60877"/>
    </physiologicalReaction>
</comment>
<comment type="cofactor">
    <cofactor evidence="1">
        <name>Mg(2+)</name>
        <dbReference type="ChEBI" id="CHEBI:18420"/>
    </cofactor>
</comment>
<dbReference type="GO" id="GO:0005829">
    <property type="term" value="C:cytosol"/>
    <property type="evidence" value="ECO:0007669"/>
    <property type="project" value="TreeGrafter"/>
</dbReference>
<comment type="cofactor">
    <cofactor evidence="2">
        <name>Zn(2+)</name>
        <dbReference type="ChEBI" id="CHEBI:29105"/>
    </cofactor>
</comment>
<dbReference type="EMBL" id="JAAIII010000002">
    <property type="protein sequence ID" value="NMM93798.1"/>
    <property type="molecule type" value="Genomic_DNA"/>
</dbReference>
<keyword evidence="6" id="KW-0378">Hydrolase</keyword>
<protein>
    <recommendedName>
        <fullName evidence="4">NAD(+) diphosphatase</fullName>
        <ecNumber evidence="4">3.6.1.22</ecNumber>
    </recommendedName>
</protein>
<dbReference type="Pfam" id="PF09297">
    <property type="entry name" value="Zn_ribbon_NUD"/>
    <property type="match status" value="1"/>
</dbReference>
<dbReference type="InterPro" id="IPR015797">
    <property type="entry name" value="NUDIX_hydrolase-like_dom_sf"/>
</dbReference>
<dbReference type="GO" id="GO:0006742">
    <property type="term" value="P:NADP+ catabolic process"/>
    <property type="evidence" value="ECO:0007669"/>
    <property type="project" value="TreeGrafter"/>
</dbReference>
<keyword evidence="7" id="KW-0460">Magnesium</keyword>
<dbReference type="PROSITE" id="PS00893">
    <property type="entry name" value="NUDIX_BOX"/>
    <property type="match status" value="1"/>
</dbReference>
<evidence type="ECO:0000256" key="1">
    <source>
        <dbReference type="ARBA" id="ARBA00001946"/>
    </source>
</evidence>
<keyword evidence="5" id="KW-0479">Metal-binding</keyword>
<evidence type="ECO:0000256" key="4">
    <source>
        <dbReference type="ARBA" id="ARBA00012381"/>
    </source>
</evidence>
<dbReference type="InterPro" id="IPR050241">
    <property type="entry name" value="NAD-cap_RNA_hydrolase_NudC"/>
</dbReference>
<dbReference type="CDD" id="cd03429">
    <property type="entry name" value="NUDIX_NADH_pyrophosphatase_Nudt13"/>
    <property type="match status" value="1"/>
</dbReference>
<dbReference type="GO" id="GO:0019677">
    <property type="term" value="P:NAD+ catabolic process"/>
    <property type="evidence" value="ECO:0007669"/>
    <property type="project" value="TreeGrafter"/>
</dbReference>
<dbReference type="InterPro" id="IPR000086">
    <property type="entry name" value="NUDIX_hydrolase_dom"/>
</dbReference>
<dbReference type="InterPro" id="IPR020084">
    <property type="entry name" value="NUDIX_hydrolase_CS"/>
</dbReference>
<dbReference type="EC" id="3.6.1.22" evidence="4"/>
<evidence type="ECO:0000259" key="10">
    <source>
        <dbReference type="PROSITE" id="PS51462"/>
    </source>
</evidence>
<evidence type="ECO:0000256" key="9">
    <source>
        <dbReference type="ARBA" id="ARBA00023679"/>
    </source>
</evidence>
<name>A0A7Y0HSP0_9BIFI</name>
<dbReference type="InterPro" id="IPR015376">
    <property type="entry name" value="Znr_NADH_PPase"/>
</dbReference>
<keyword evidence="12" id="KW-1185">Reference proteome</keyword>
<gene>
    <name evidence="11" type="ORF">G1C95_0983</name>
</gene>
<organism evidence="11 12">
    <name type="scientific">Bifidobacterium oedipodis</name>
    <dbReference type="NCBI Taxonomy" id="2675322"/>
    <lineage>
        <taxon>Bacteria</taxon>
        <taxon>Bacillati</taxon>
        <taxon>Actinomycetota</taxon>
        <taxon>Actinomycetes</taxon>
        <taxon>Bifidobacteriales</taxon>
        <taxon>Bifidobacteriaceae</taxon>
        <taxon>Bifidobacterium</taxon>
    </lineage>
</organism>
<feature type="domain" description="Nudix hydrolase" evidence="10">
    <location>
        <begin position="261"/>
        <end position="392"/>
    </location>
</feature>
<accession>A0A7Y0HSP0</accession>
<evidence type="ECO:0000313" key="11">
    <source>
        <dbReference type="EMBL" id="NMM93798.1"/>
    </source>
</evidence>
<comment type="similarity">
    <text evidence="3">Belongs to the Nudix hydrolase family. NudC subfamily.</text>
</comment>
<keyword evidence="8" id="KW-0520">NAD</keyword>
<dbReference type="SUPFAM" id="SSF55811">
    <property type="entry name" value="Nudix"/>
    <property type="match status" value="1"/>
</dbReference>